<dbReference type="Gene3D" id="1.10.357.10">
    <property type="entry name" value="Tetracycline Repressor, domain 2"/>
    <property type="match status" value="1"/>
</dbReference>
<dbReference type="Pfam" id="PF00440">
    <property type="entry name" value="TetR_N"/>
    <property type="match status" value="1"/>
</dbReference>
<dbReference type="RefSeq" id="WP_048690559.1">
    <property type="nucleotide sequence ID" value="NZ_KQ130485.1"/>
</dbReference>
<evidence type="ECO:0000256" key="4">
    <source>
        <dbReference type="PROSITE-ProRule" id="PRU00335"/>
    </source>
</evidence>
<dbReference type="PATRIC" id="fig|1513271.3.peg.1108"/>
<dbReference type="EMBL" id="LAZL01000007">
    <property type="protein sequence ID" value="KMT65907.1"/>
    <property type="molecule type" value="Genomic_DNA"/>
</dbReference>
<accession>A0A0J8GT25</accession>
<dbReference type="Proteomes" id="UP000037600">
    <property type="component" value="Unassembled WGS sequence"/>
</dbReference>
<dbReference type="SUPFAM" id="SSF48498">
    <property type="entry name" value="Tetracyclin repressor-like, C-terminal domain"/>
    <property type="match status" value="1"/>
</dbReference>
<sequence>MAWQSTHKLKTKQKILSSAATLFTHNGFDKVSINDVMKHASLTRGAFYAHFKSKADLYQQALLSASSYASNSMQALATPKDLKSITQLYLSKGHRDTERAGCPLAFLITDINQQDEQVKQTYTEIFKRFITHIESYGLDQQQALKHASTMIGGMALSRALTDLEMSNKLLEACQTKEG</sequence>
<evidence type="ECO:0000259" key="5">
    <source>
        <dbReference type="PROSITE" id="PS50977"/>
    </source>
</evidence>
<dbReference type="PANTHER" id="PTHR47506:SF7">
    <property type="entry name" value="TRANSCRIPTIONAL REGULATORY PROTEIN"/>
    <property type="match status" value="1"/>
</dbReference>
<dbReference type="OrthoDB" id="9798857at2"/>
<dbReference type="STRING" id="1513271.XM47_05420"/>
<evidence type="ECO:0000256" key="3">
    <source>
        <dbReference type="ARBA" id="ARBA00023163"/>
    </source>
</evidence>
<feature type="domain" description="HTH tetR-type" evidence="5">
    <location>
        <begin position="9"/>
        <end position="69"/>
    </location>
</feature>
<evidence type="ECO:0000256" key="1">
    <source>
        <dbReference type="ARBA" id="ARBA00023015"/>
    </source>
</evidence>
<dbReference type="InterPro" id="IPR023772">
    <property type="entry name" value="DNA-bd_HTH_TetR-type_CS"/>
</dbReference>
<keyword evidence="2 4" id="KW-0238">DNA-binding</keyword>
<dbReference type="GO" id="GO:0003677">
    <property type="term" value="F:DNA binding"/>
    <property type="evidence" value="ECO:0007669"/>
    <property type="project" value="UniProtKB-UniRule"/>
</dbReference>
<keyword evidence="1" id="KW-0805">Transcription regulation</keyword>
<evidence type="ECO:0000313" key="6">
    <source>
        <dbReference type="EMBL" id="KMT65907.1"/>
    </source>
</evidence>
<dbReference type="Gene3D" id="1.10.10.60">
    <property type="entry name" value="Homeodomain-like"/>
    <property type="match status" value="1"/>
</dbReference>
<dbReference type="InterPro" id="IPR009057">
    <property type="entry name" value="Homeodomain-like_sf"/>
</dbReference>
<organism evidence="6 7">
    <name type="scientific">Catenovulum maritimum</name>
    <dbReference type="NCBI Taxonomy" id="1513271"/>
    <lineage>
        <taxon>Bacteria</taxon>
        <taxon>Pseudomonadati</taxon>
        <taxon>Pseudomonadota</taxon>
        <taxon>Gammaproteobacteria</taxon>
        <taxon>Alteromonadales</taxon>
        <taxon>Alteromonadaceae</taxon>
        <taxon>Catenovulum</taxon>
    </lineage>
</organism>
<gene>
    <name evidence="6" type="ORF">XM47_05420</name>
</gene>
<protein>
    <recommendedName>
        <fullName evidence="5">HTH tetR-type domain-containing protein</fullName>
    </recommendedName>
</protein>
<keyword evidence="7" id="KW-1185">Reference proteome</keyword>
<reference evidence="6 7" key="1">
    <citation type="submission" date="2015-04" db="EMBL/GenBank/DDBJ databases">
        <title>Draft Genome Sequence of the Novel Agar-Digesting Marine Bacterium Q1.</title>
        <authorList>
            <person name="Li Y."/>
            <person name="Li D."/>
            <person name="Chen G."/>
            <person name="Du Z."/>
        </authorList>
    </citation>
    <scope>NUCLEOTIDE SEQUENCE [LARGE SCALE GENOMIC DNA]</scope>
    <source>
        <strain evidence="6 7">Q1</strain>
    </source>
</reference>
<dbReference type="InterPro" id="IPR001647">
    <property type="entry name" value="HTH_TetR"/>
</dbReference>
<dbReference type="PRINTS" id="PR00455">
    <property type="entry name" value="HTHTETR"/>
</dbReference>
<dbReference type="SUPFAM" id="SSF46689">
    <property type="entry name" value="Homeodomain-like"/>
    <property type="match status" value="1"/>
</dbReference>
<dbReference type="AlphaFoldDB" id="A0A0J8GT25"/>
<name>A0A0J8GT25_9ALTE</name>
<evidence type="ECO:0000256" key="2">
    <source>
        <dbReference type="ARBA" id="ARBA00023125"/>
    </source>
</evidence>
<dbReference type="PROSITE" id="PS01081">
    <property type="entry name" value="HTH_TETR_1"/>
    <property type="match status" value="1"/>
</dbReference>
<keyword evidence="3" id="KW-0804">Transcription</keyword>
<proteinExistence type="predicted"/>
<dbReference type="InterPro" id="IPR036271">
    <property type="entry name" value="Tet_transcr_reg_TetR-rel_C_sf"/>
</dbReference>
<dbReference type="PROSITE" id="PS50977">
    <property type="entry name" value="HTH_TETR_2"/>
    <property type="match status" value="1"/>
</dbReference>
<comment type="caution">
    <text evidence="6">The sequence shown here is derived from an EMBL/GenBank/DDBJ whole genome shotgun (WGS) entry which is preliminary data.</text>
</comment>
<evidence type="ECO:0000313" key="7">
    <source>
        <dbReference type="Proteomes" id="UP000037600"/>
    </source>
</evidence>
<feature type="DNA-binding region" description="H-T-H motif" evidence="4">
    <location>
        <begin position="32"/>
        <end position="51"/>
    </location>
</feature>
<dbReference type="PANTHER" id="PTHR47506">
    <property type="entry name" value="TRANSCRIPTIONAL REGULATORY PROTEIN"/>
    <property type="match status" value="1"/>
</dbReference>